<evidence type="ECO:0000256" key="1">
    <source>
        <dbReference type="ARBA" id="ARBA00004236"/>
    </source>
</evidence>
<dbReference type="OrthoDB" id="8914056at2"/>
<dbReference type="Proteomes" id="UP000297839">
    <property type="component" value="Unassembled WGS sequence"/>
</dbReference>
<accession>A0A4Z0BF36</accession>
<comment type="caution">
    <text evidence="8">The sequence shown here is derived from an EMBL/GenBank/DDBJ whole genome shotgun (WGS) entry which is preliminary data.</text>
</comment>
<keyword evidence="2" id="KW-1003">Cell membrane</keyword>
<evidence type="ECO:0000256" key="7">
    <source>
        <dbReference type="SAM" id="Phobius"/>
    </source>
</evidence>
<evidence type="ECO:0000313" key="9">
    <source>
        <dbReference type="Proteomes" id="UP000297839"/>
    </source>
</evidence>
<dbReference type="InterPro" id="IPR022781">
    <property type="entry name" value="Flagellar_biosynth_FliO"/>
</dbReference>
<gene>
    <name evidence="8" type="ORF">EZ216_19635</name>
</gene>
<dbReference type="GO" id="GO:0044781">
    <property type="term" value="P:bacterial-type flagellum organization"/>
    <property type="evidence" value="ECO:0007669"/>
    <property type="project" value="InterPro"/>
</dbReference>
<sequence>MGAVLRSTVLAVACAGLLLAWPLASLSQPAASPVGAASAEAPGPLPKDLPLRRDAGGPADNPPWLALFVLAGLAIGAAVFVVRRRGARGLLQAWAAPRSGVAVERVASQPLTPQASVHVVRWRGEELLLGCTGSQVTLLARHPAESGEGQSS</sequence>
<evidence type="ECO:0000256" key="2">
    <source>
        <dbReference type="ARBA" id="ARBA00022475"/>
    </source>
</evidence>
<name>A0A4Z0BF36_9BURK</name>
<feature type="region of interest" description="Disordered" evidence="6">
    <location>
        <begin position="35"/>
        <end position="56"/>
    </location>
</feature>
<dbReference type="GO" id="GO:0016020">
    <property type="term" value="C:membrane"/>
    <property type="evidence" value="ECO:0007669"/>
    <property type="project" value="InterPro"/>
</dbReference>
<evidence type="ECO:0000256" key="5">
    <source>
        <dbReference type="ARBA" id="ARBA00023136"/>
    </source>
</evidence>
<comment type="subcellular location">
    <subcellularLocation>
        <location evidence="1">Cell membrane</location>
    </subcellularLocation>
</comment>
<dbReference type="EMBL" id="SMLK01000009">
    <property type="protein sequence ID" value="TFY97073.1"/>
    <property type="molecule type" value="Genomic_DNA"/>
</dbReference>
<evidence type="ECO:0000256" key="4">
    <source>
        <dbReference type="ARBA" id="ARBA00022989"/>
    </source>
</evidence>
<evidence type="ECO:0000256" key="6">
    <source>
        <dbReference type="SAM" id="MobiDB-lite"/>
    </source>
</evidence>
<keyword evidence="9" id="KW-1185">Reference proteome</keyword>
<protein>
    <recommendedName>
        <fullName evidence="10">Flagellar biosynthesis protein FliO</fullName>
    </recommendedName>
</protein>
<evidence type="ECO:0000313" key="8">
    <source>
        <dbReference type="EMBL" id="TFY97073.1"/>
    </source>
</evidence>
<dbReference type="RefSeq" id="WP_135251488.1">
    <property type="nucleotide sequence ID" value="NZ_SMLK01000009.1"/>
</dbReference>
<organism evidence="8 9">
    <name type="scientific">Ramlibacter humi</name>
    <dbReference type="NCBI Taxonomy" id="2530451"/>
    <lineage>
        <taxon>Bacteria</taxon>
        <taxon>Pseudomonadati</taxon>
        <taxon>Pseudomonadota</taxon>
        <taxon>Betaproteobacteria</taxon>
        <taxon>Burkholderiales</taxon>
        <taxon>Comamonadaceae</taxon>
        <taxon>Ramlibacter</taxon>
    </lineage>
</organism>
<keyword evidence="4 7" id="KW-1133">Transmembrane helix</keyword>
<proteinExistence type="predicted"/>
<evidence type="ECO:0000256" key="3">
    <source>
        <dbReference type="ARBA" id="ARBA00022692"/>
    </source>
</evidence>
<keyword evidence="3 7" id="KW-0812">Transmembrane</keyword>
<keyword evidence="5 7" id="KW-0472">Membrane</keyword>
<dbReference type="AlphaFoldDB" id="A0A4Z0BF36"/>
<evidence type="ECO:0008006" key="10">
    <source>
        <dbReference type="Google" id="ProtNLM"/>
    </source>
</evidence>
<feature type="transmembrane region" description="Helical" evidence="7">
    <location>
        <begin position="63"/>
        <end position="82"/>
    </location>
</feature>
<dbReference type="Pfam" id="PF04347">
    <property type="entry name" value="FliO"/>
    <property type="match status" value="1"/>
</dbReference>
<reference evidence="8 9" key="1">
    <citation type="submission" date="2019-03" db="EMBL/GenBank/DDBJ databases">
        <title>Ramlibacter sp. 18x22-1, whole genome shotgun sequence.</title>
        <authorList>
            <person name="Zhang X."/>
            <person name="Feng G."/>
            <person name="Zhu H."/>
        </authorList>
    </citation>
    <scope>NUCLEOTIDE SEQUENCE [LARGE SCALE GENOMIC DNA]</scope>
    <source>
        <strain evidence="8 9">18x22-1</strain>
    </source>
</reference>